<keyword evidence="18" id="KW-0548">Nucleotidyltransferase</keyword>
<keyword evidence="15" id="KW-0342">GTP-binding</keyword>
<evidence type="ECO:0000256" key="17">
    <source>
        <dbReference type="ARBA" id="ARBA00030571"/>
    </source>
</evidence>
<evidence type="ECO:0000256" key="4">
    <source>
        <dbReference type="ARBA" id="ARBA00003889"/>
    </source>
</evidence>
<protein>
    <recommendedName>
        <fullName evidence="16">Adenosylcobinamide kinase</fullName>
        <ecNumber evidence="8">2.7.1.156</ecNumber>
        <ecNumber evidence="9">2.7.7.62</ecNumber>
    </recommendedName>
    <alternativeName>
        <fullName evidence="17">Adenosylcobinamide-phosphate guanylyltransferase</fullName>
    </alternativeName>
</protein>
<comment type="pathway">
    <text evidence="6">Cofactor biosynthesis; adenosylcobalamin biosynthesis; adenosylcobalamin from cob(II)yrinate a,c-diamide: step 5/7.</text>
</comment>
<gene>
    <name evidence="18" type="ORF">H8Z79_06860</name>
</gene>
<accession>A0ABR7I0Y9</accession>
<evidence type="ECO:0000256" key="6">
    <source>
        <dbReference type="ARBA" id="ARBA00005159"/>
    </source>
</evidence>
<comment type="catalytic activity">
    <reaction evidence="2">
        <text>adenosylcob(III)inamide phosphate + GTP + H(+) = adenosylcob(III)inamide-GDP + diphosphate</text>
        <dbReference type="Rhea" id="RHEA:22712"/>
        <dbReference type="ChEBI" id="CHEBI:15378"/>
        <dbReference type="ChEBI" id="CHEBI:33019"/>
        <dbReference type="ChEBI" id="CHEBI:37565"/>
        <dbReference type="ChEBI" id="CHEBI:58502"/>
        <dbReference type="ChEBI" id="CHEBI:60487"/>
        <dbReference type="EC" id="2.7.7.62"/>
    </reaction>
</comment>
<dbReference type="RefSeq" id="WP_118039583.1">
    <property type="nucleotide sequence ID" value="NZ_JACOQE010000003.1"/>
</dbReference>
<keyword evidence="12" id="KW-0547">Nucleotide-binding</keyword>
<dbReference type="EMBL" id="JACOQE010000003">
    <property type="protein sequence ID" value="MBC5740182.1"/>
    <property type="molecule type" value="Genomic_DNA"/>
</dbReference>
<dbReference type="EC" id="2.7.1.156" evidence="8"/>
<comment type="function">
    <text evidence="4">Catalyzes ATP-dependent phosphorylation of adenosylcobinamide and addition of GMP to adenosylcobinamide phosphate.</text>
</comment>
<evidence type="ECO:0000256" key="10">
    <source>
        <dbReference type="ARBA" id="ARBA00022573"/>
    </source>
</evidence>
<evidence type="ECO:0000256" key="2">
    <source>
        <dbReference type="ARBA" id="ARBA00000711"/>
    </source>
</evidence>
<dbReference type="GO" id="GO:0016301">
    <property type="term" value="F:kinase activity"/>
    <property type="evidence" value="ECO:0007669"/>
    <property type="project" value="UniProtKB-KW"/>
</dbReference>
<evidence type="ECO:0000256" key="1">
    <source>
        <dbReference type="ARBA" id="ARBA00000312"/>
    </source>
</evidence>
<comment type="catalytic activity">
    <reaction evidence="3">
        <text>adenosylcob(III)inamide + GTP = adenosylcob(III)inamide phosphate + GDP + H(+)</text>
        <dbReference type="Rhea" id="RHEA:15765"/>
        <dbReference type="ChEBI" id="CHEBI:2480"/>
        <dbReference type="ChEBI" id="CHEBI:15378"/>
        <dbReference type="ChEBI" id="CHEBI:37565"/>
        <dbReference type="ChEBI" id="CHEBI:58189"/>
        <dbReference type="ChEBI" id="CHEBI:58502"/>
        <dbReference type="EC" id="2.7.1.156"/>
    </reaction>
</comment>
<comment type="caution">
    <text evidence="18">The sequence shown here is derived from an EMBL/GenBank/DDBJ whole genome shotgun (WGS) entry which is preliminary data.</text>
</comment>
<evidence type="ECO:0000256" key="16">
    <source>
        <dbReference type="ARBA" id="ARBA00029570"/>
    </source>
</evidence>
<dbReference type="Pfam" id="PF02283">
    <property type="entry name" value="CobU"/>
    <property type="match status" value="1"/>
</dbReference>
<evidence type="ECO:0000256" key="14">
    <source>
        <dbReference type="ARBA" id="ARBA00022840"/>
    </source>
</evidence>
<name>A0ABR7I0Y9_9FIRM</name>
<dbReference type="PIRSF" id="PIRSF006135">
    <property type="entry name" value="CobU"/>
    <property type="match status" value="1"/>
</dbReference>
<dbReference type="SUPFAM" id="SSF52540">
    <property type="entry name" value="P-loop containing nucleoside triphosphate hydrolases"/>
    <property type="match status" value="1"/>
</dbReference>
<evidence type="ECO:0000313" key="18">
    <source>
        <dbReference type="EMBL" id="MBC5740182.1"/>
    </source>
</evidence>
<evidence type="ECO:0000256" key="12">
    <source>
        <dbReference type="ARBA" id="ARBA00022741"/>
    </source>
</evidence>
<dbReference type="GO" id="GO:0016779">
    <property type="term" value="F:nucleotidyltransferase activity"/>
    <property type="evidence" value="ECO:0007669"/>
    <property type="project" value="UniProtKB-KW"/>
</dbReference>
<keyword evidence="13 18" id="KW-0418">Kinase</keyword>
<keyword evidence="19" id="KW-1185">Reference proteome</keyword>
<dbReference type="Proteomes" id="UP000633936">
    <property type="component" value="Unassembled WGS sequence"/>
</dbReference>
<evidence type="ECO:0000256" key="11">
    <source>
        <dbReference type="ARBA" id="ARBA00022679"/>
    </source>
</evidence>
<evidence type="ECO:0000256" key="7">
    <source>
        <dbReference type="ARBA" id="ARBA00007490"/>
    </source>
</evidence>
<evidence type="ECO:0000256" key="15">
    <source>
        <dbReference type="ARBA" id="ARBA00023134"/>
    </source>
</evidence>
<comment type="catalytic activity">
    <reaction evidence="1">
        <text>adenosylcob(III)inamide + ATP = adenosylcob(III)inamide phosphate + ADP + H(+)</text>
        <dbReference type="Rhea" id="RHEA:15769"/>
        <dbReference type="ChEBI" id="CHEBI:2480"/>
        <dbReference type="ChEBI" id="CHEBI:15378"/>
        <dbReference type="ChEBI" id="CHEBI:30616"/>
        <dbReference type="ChEBI" id="CHEBI:58502"/>
        <dbReference type="ChEBI" id="CHEBI:456216"/>
        <dbReference type="EC" id="2.7.1.156"/>
    </reaction>
</comment>
<dbReference type="PANTHER" id="PTHR34848">
    <property type="match status" value="1"/>
</dbReference>
<evidence type="ECO:0000256" key="3">
    <source>
        <dbReference type="ARBA" id="ARBA00001522"/>
    </source>
</evidence>
<dbReference type="InterPro" id="IPR003203">
    <property type="entry name" value="CobU/CobP"/>
</dbReference>
<keyword evidence="11" id="KW-0808">Transferase</keyword>
<dbReference type="Gene3D" id="3.40.50.300">
    <property type="entry name" value="P-loop containing nucleotide triphosphate hydrolases"/>
    <property type="match status" value="1"/>
</dbReference>
<evidence type="ECO:0000256" key="5">
    <source>
        <dbReference type="ARBA" id="ARBA00004692"/>
    </source>
</evidence>
<organism evidence="18 19">
    <name type="scientific">Blautia intestinalis</name>
    <dbReference type="NCBI Taxonomy" id="2763028"/>
    <lineage>
        <taxon>Bacteria</taxon>
        <taxon>Bacillati</taxon>
        <taxon>Bacillota</taxon>
        <taxon>Clostridia</taxon>
        <taxon>Lachnospirales</taxon>
        <taxon>Lachnospiraceae</taxon>
        <taxon>Blautia</taxon>
    </lineage>
</organism>
<evidence type="ECO:0000256" key="9">
    <source>
        <dbReference type="ARBA" id="ARBA00012523"/>
    </source>
</evidence>
<sequence length="184" mass="20625">MMILVTGGSGSGKSAFAEDCIVAFGNARRIYIATMYPFDEESRKRVKRHQAMRQGKGFDTLECYTGLARAAIPEGSTVLLECMSNLVANEMFQENGAHENTVKAVVDGVEFLQKQTENLVIVTNEIFSEAAEYQGDTKLYQKYLGMINQKLSDMADEVVEVVYGIPVYHKKYKASDVDRRSEIR</sequence>
<comment type="pathway">
    <text evidence="5">Cofactor biosynthesis; adenosylcobalamin biosynthesis; adenosylcobalamin from cob(II)yrinate a,c-diamide: step 6/7.</text>
</comment>
<evidence type="ECO:0000256" key="13">
    <source>
        <dbReference type="ARBA" id="ARBA00022777"/>
    </source>
</evidence>
<dbReference type="EC" id="2.7.7.62" evidence="9"/>
<reference evidence="18 19" key="1">
    <citation type="submission" date="2020-08" db="EMBL/GenBank/DDBJ databases">
        <title>Genome public.</title>
        <authorList>
            <person name="Liu C."/>
            <person name="Sun Q."/>
        </authorList>
    </citation>
    <scope>NUCLEOTIDE SEQUENCE [LARGE SCALE GENOMIC DNA]</scope>
    <source>
        <strain evidence="18 19">27-44</strain>
    </source>
</reference>
<dbReference type="CDD" id="cd00544">
    <property type="entry name" value="CobU"/>
    <property type="match status" value="1"/>
</dbReference>
<evidence type="ECO:0000313" key="19">
    <source>
        <dbReference type="Proteomes" id="UP000633936"/>
    </source>
</evidence>
<evidence type="ECO:0000256" key="8">
    <source>
        <dbReference type="ARBA" id="ARBA00012016"/>
    </source>
</evidence>
<proteinExistence type="inferred from homology"/>
<keyword evidence="14" id="KW-0067">ATP-binding</keyword>
<dbReference type="PANTHER" id="PTHR34848:SF1">
    <property type="entry name" value="BIFUNCTIONAL ADENOSYLCOBALAMIN BIOSYNTHESIS PROTEIN COBU"/>
    <property type="match status" value="1"/>
</dbReference>
<dbReference type="InterPro" id="IPR027417">
    <property type="entry name" value="P-loop_NTPase"/>
</dbReference>
<keyword evidence="10" id="KW-0169">Cobalamin biosynthesis</keyword>
<comment type="similarity">
    <text evidence="7">Belongs to the CobU/CobP family.</text>
</comment>